<feature type="transmembrane region" description="Helical" evidence="5">
    <location>
        <begin position="94"/>
        <end position="113"/>
    </location>
</feature>
<feature type="transmembrane region" description="Helical" evidence="5">
    <location>
        <begin position="125"/>
        <end position="145"/>
    </location>
</feature>
<evidence type="ECO:0000256" key="3">
    <source>
        <dbReference type="ARBA" id="ARBA00022989"/>
    </source>
</evidence>
<dbReference type="GO" id="GO:0000271">
    <property type="term" value="P:polysaccharide biosynthetic process"/>
    <property type="evidence" value="ECO:0007669"/>
    <property type="project" value="InterPro"/>
</dbReference>
<dbReference type="GO" id="GO:0016020">
    <property type="term" value="C:membrane"/>
    <property type="evidence" value="ECO:0007669"/>
    <property type="project" value="UniProtKB-SubCell"/>
</dbReference>
<evidence type="ECO:0000256" key="2">
    <source>
        <dbReference type="ARBA" id="ARBA00022692"/>
    </source>
</evidence>
<keyword evidence="8" id="KW-1185">Reference proteome</keyword>
<evidence type="ECO:0000313" key="7">
    <source>
        <dbReference type="EMBL" id="TZF91226.1"/>
    </source>
</evidence>
<gene>
    <name evidence="7" type="ORF">FW784_02465</name>
</gene>
<dbReference type="InterPro" id="IPR007267">
    <property type="entry name" value="GtrA_DPMS_TM"/>
</dbReference>
<evidence type="ECO:0000256" key="4">
    <source>
        <dbReference type="ARBA" id="ARBA00023136"/>
    </source>
</evidence>
<evidence type="ECO:0000256" key="1">
    <source>
        <dbReference type="ARBA" id="ARBA00004141"/>
    </source>
</evidence>
<accession>A0A5D8Z9I0</accession>
<keyword evidence="4 5" id="KW-0472">Membrane</keyword>
<protein>
    <submittedName>
        <fullName evidence="7">GtrA family protein</fullName>
    </submittedName>
</protein>
<keyword evidence="3 5" id="KW-1133">Transmembrane helix</keyword>
<evidence type="ECO:0000259" key="6">
    <source>
        <dbReference type="Pfam" id="PF04138"/>
    </source>
</evidence>
<keyword evidence="2 5" id="KW-0812">Transmembrane</keyword>
<name>A0A5D8Z9I0_9GAMM</name>
<dbReference type="Pfam" id="PF04138">
    <property type="entry name" value="GtrA_DPMS_TM"/>
    <property type="match status" value="1"/>
</dbReference>
<dbReference type="AlphaFoldDB" id="A0A5D8Z9I0"/>
<dbReference type="Proteomes" id="UP000323164">
    <property type="component" value="Unassembled WGS sequence"/>
</dbReference>
<evidence type="ECO:0000313" key="8">
    <source>
        <dbReference type="Proteomes" id="UP000323164"/>
    </source>
</evidence>
<evidence type="ECO:0000256" key="5">
    <source>
        <dbReference type="SAM" id="Phobius"/>
    </source>
</evidence>
<sequence length="179" mass="19518">MAGHRFRADGLRRLAEAFHPLARRGRRFRAAPRRRVLCREHGGIHGAQGAYLRISDQVALRLRFLLSGGTGFCLYYAFSLVLHATTTLGDGPCATLATLAAIPPTFALQKFFAFRAKGDAASQGVKYVALQIVSSVLIGSMSTLFQRVGLPSWISFLFAGVSGVALSYAVQSSLIFRRR</sequence>
<feature type="domain" description="GtrA/DPMS transmembrane" evidence="6">
    <location>
        <begin position="63"/>
        <end position="176"/>
    </location>
</feature>
<feature type="transmembrane region" description="Helical" evidence="5">
    <location>
        <begin position="151"/>
        <end position="170"/>
    </location>
</feature>
<dbReference type="EMBL" id="VTRV01000014">
    <property type="protein sequence ID" value="TZF91226.1"/>
    <property type="molecule type" value="Genomic_DNA"/>
</dbReference>
<feature type="transmembrane region" description="Helical" evidence="5">
    <location>
        <begin position="62"/>
        <end position="82"/>
    </location>
</feature>
<comment type="caution">
    <text evidence="7">The sequence shown here is derived from an EMBL/GenBank/DDBJ whole genome shotgun (WGS) entry which is preliminary data.</text>
</comment>
<organism evidence="7 8">
    <name type="scientific">Cognatilysobacter lacus</name>
    <dbReference type="NCBI Taxonomy" id="1643323"/>
    <lineage>
        <taxon>Bacteria</taxon>
        <taxon>Pseudomonadati</taxon>
        <taxon>Pseudomonadota</taxon>
        <taxon>Gammaproteobacteria</taxon>
        <taxon>Lysobacterales</taxon>
        <taxon>Lysobacteraceae</taxon>
        <taxon>Cognatilysobacter</taxon>
    </lineage>
</organism>
<reference evidence="7 8" key="1">
    <citation type="submission" date="2019-08" db="EMBL/GenBank/DDBJ databases">
        <title>Draft genome sequence of Lysobacter sp. UKS-15.</title>
        <authorList>
            <person name="Im W.-T."/>
        </authorList>
    </citation>
    <scope>NUCLEOTIDE SEQUENCE [LARGE SCALE GENOMIC DNA]</scope>
    <source>
        <strain evidence="7 8">UKS-15</strain>
    </source>
</reference>
<comment type="subcellular location">
    <subcellularLocation>
        <location evidence="1">Membrane</location>
        <topology evidence="1">Multi-pass membrane protein</topology>
    </subcellularLocation>
</comment>
<proteinExistence type="predicted"/>